<gene>
    <name evidence="8" type="ORF">PMAA_043830</name>
</gene>
<feature type="compositionally biased region" description="Polar residues" evidence="6">
    <location>
        <begin position="31"/>
        <end position="45"/>
    </location>
</feature>
<dbReference type="InterPro" id="IPR009072">
    <property type="entry name" value="Histone-fold"/>
</dbReference>
<feature type="domain" description="Transcription factor CBF/NF-Y/archaeal histone" evidence="7">
    <location>
        <begin position="53"/>
        <end position="113"/>
    </location>
</feature>
<evidence type="ECO:0000259" key="7">
    <source>
        <dbReference type="Pfam" id="PF00808"/>
    </source>
</evidence>
<dbReference type="Gene3D" id="1.10.20.10">
    <property type="entry name" value="Histone, subunit A"/>
    <property type="match status" value="1"/>
</dbReference>
<feature type="compositionally biased region" description="Acidic residues" evidence="6">
    <location>
        <begin position="265"/>
        <end position="276"/>
    </location>
</feature>
<reference evidence="9" key="1">
    <citation type="journal article" date="2015" name="Genome Announc.">
        <title>Genome sequence of the AIDS-associated pathogen Penicillium marneffei (ATCC18224) and its near taxonomic relative Talaromyces stipitatus (ATCC10500).</title>
        <authorList>
            <person name="Nierman W.C."/>
            <person name="Fedorova-Abrams N.D."/>
            <person name="Andrianopoulos A."/>
        </authorList>
    </citation>
    <scope>NUCLEOTIDE SEQUENCE [LARGE SCALE GENOMIC DNA]</scope>
    <source>
        <strain evidence="9">ATCC 18224 / CBS 334.59 / QM 7333</strain>
    </source>
</reference>
<proteinExistence type="predicted"/>
<dbReference type="PhylomeDB" id="B6QS57"/>
<dbReference type="InterPro" id="IPR003958">
    <property type="entry name" value="CBFA_NFYB_domain"/>
</dbReference>
<feature type="compositionally biased region" description="Polar residues" evidence="6">
    <location>
        <begin position="1"/>
        <end position="10"/>
    </location>
</feature>
<keyword evidence="2" id="KW-0235">DNA replication</keyword>
<name>B6QS57_TALMQ</name>
<feature type="region of interest" description="Disordered" evidence="6">
    <location>
        <begin position="1"/>
        <end position="45"/>
    </location>
</feature>
<feature type="compositionally biased region" description="Acidic residues" evidence="6">
    <location>
        <begin position="209"/>
        <end position="249"/>
    </location>
</feature>
<organism evidence="8 9">
    <name type="scientific">Talaromyces marneffei (strain ATCC 18224 / CBS 334.59 / QM 7333)</name>
    <name type="common">Penicillium marneffei</name>
    <dbReference type="NCBI Taxonomy" id="441960"/>
    <lineage>
        <taxon>Eukaryota</taxon>
        <taxon>Fungi</taxon>
        <taxon>Dikarya</taxon>
        <taxon>Ascomycota</taxon>
        <taxon>Pezizomycotina</taxon>
        <taxon>Eurotiomycetes</taxon>
        <taxon>Eurotiomycetidae</taxon>
        <taxon>Eurotiales</taxon>
        <taxon>Trichocomaceae</taxon>
        <taxon>Talaromyces</taxon>
        <taxon>Talaromyces sect. Talaromyces</taxon>
    </lineage>
</organism>
<dbReference type="GO" id="GO:0006974">
    <property type="term" value="P:DNA damage response"/>
    <property type="evidence" value="ECO:0007669"/>
    <property type="project" value="TreeGrafter"/>
</dbReference>
<keyword evidence="9" id="KW-1185">Reference proteome</keyword>
<dbReference type="SUPFAM" id="SSF47113">
    <property type="entry name" value="Histone-fold"/>
    <property type="match status" value="1"/>
</dbReference>
<dbReference type="GO" id="GO:0008623">
    <property type="term" value="C:CHRAC"/>
    <property type="evidence" value="ECO:0007669"/>
    <property type="project" value="TreeGrafter"/>
</dbReference>
<dbReference type="GO" id="GO:0031490">
    <property type="term" value="F:chromatin DNA binding"/>
    <property type="evidence" value="ECO:0007669"/>
    <property type="project" value="TreeGrafter"/>
</dbReference>
<evidence type="ECO:0000256" key="3">
    <source>
        <dbReference type="ARBA" id="ARBA00023242"/>
    </source>
</evidence>
<evidence type="ECO:0000313" key="9">
    <source>
        <dbReference type="Proteomes" id="UP000001294"/>
    </source>
</evidence>
<dbReference type="PANTHER" id="PTHR46172">
    <property type="entry name" value="DNA POLYMERASE EPSILON SUBUNIT 3"/>
    <property type="match status" value="1"/>
</dbReference>
<comment type="subcellular location">
    <subcellularLocation>
        <location evidence="1">Nucleus</location>
    </subcellularLocation>
</comment>
<dbReference type="GO" id="GO:0006272">
    <property type="term" value="P:leading strand elongation"/>
    <property type="evidence" value="ECO:0007669"/>
    <property type="project" value="TreeGrafter"/>
</dbReference>
<dbReference type="GO" id="GO:0008622">
    <property type="term" value="C:epsilon DNA polymerase complex"/>
    <property type="evidence" value="ECO:0007669"/>
    <property type="project" value="TreeGrafter"/>
</dbReference>
<evidence type="ECO:0000313" key="8">
    <source>
        <dbReference type="EMBL" id="EEA20550.1"/>
    </source>
</evidence>
<evidence type="ECO:0000256" key="6">
    <source>
        <dbReference type="SAM" id="MobiDB-lite"/>
    </source>
</evidence>
<protein>
    <recommendedName>
        <fullName evidence="4">DNA polymerase epsilon subunit D</fullName>
    </recommendedName>
    <alternativeName>
        <fullName evidence="5">DNA polymerase II subunit D</fullName>
    </alternativeName>
</protein>
<feature type="compositionally biased region" description="Basic and acidic residues" evidence="6">
    <location>
        <begin position="250"/>
        <end position="264"/>
    </location>
</feature>
<dbReference type="Pfam" id="PF00808">
    <property type="entry name" value="CBFD_NFYB_HMF"/>
    <property type="match status" value="1"/>
</dbReference>
<dbReference type="AlphaFoldDB" id="B6QS57"/>
<dbReference type="InterPro" id="IPR051377">
    <property type="entry name" value="DNA_Pol-Epsilon_Subunit"/>
</dbReference>
<dbReference type="Proteomes" id="UP000001294">
    <property type="component" value="Unassembled WGS sequence"/>
</dbReference>
<evidence type="ECO:0000256" key="5">
    <source>
        <dbReference type="ARBA" id="ARBA00042096"/>
    </source>
</evidence>
<dbReference type="GO" id="GO:0031507">
    <property type="term" value="P:heterochromatin formation"/>
    <property type="evidence" value="ECO:0007669"/>
    <property type="project" value="TreeGrafter"/>
</dbReference>
<feature type="compositionally biased region" description="Basic and acidic residues" evidence="6">
    <location>
        <begin position="197"/>
        <end position="208"/>
    </location>
</feature>
<dbReference type="VEuPathDB" id="FungiDB:PMAA_043830"/>
<dbReference type="EMBL" id="DS995904">
    <property type="protein sequence ID" value="EEA20550.1"/>
    <property type="molecule type" value="Genomic_DNA"/>
</dbReference>
<dbReference type="OrthoDB" id="1707486at2759"/>
<dbReference type="HOGENOM" id="CLU_043417_2_0_1"/>
<feature type="compositionally biased region" description="Low complexity" evidence="6">
    <location>
        <begin position="149"/>
        <end position="159"/>
    </location>
</feature>
<dbReference type="PANTHER" id="PTHR46172:SF1">
    <property type="entry name" value="DNA POLYMERASE EPSILON SUBUNIT 3"/>
    <property type="match status" value="1"/>
</dbReference>
<sequence>MPPRKSTSAIPPTDNDDISSPTTAAAAAAANSQMTEQQAKAQSEGVSVEDLLLPRAVTQRLAKSVLPPDTAIQKDALLAIQKAATVFISYLSSHANEATLKRTLAPSDVLNALSELEFDSLRPQLERELDAHTAALADKKKAQKDRKAATTTTTSGTQAEIKDGDEAGAVPAAGGEKKDVPRSSTTSVIKGNKRIKRDSAGNEKHSPDETEVDEDETEEEEEAEPEEEEEEEDEEAEEEDEEEETQEADNLDRVEDLDGKMHADYDDDSGSEDDDNGPAAQLRGFG</sequence>
<feature type="region of interest" description="Disordered" evidence="6">
    <location>
        <begin position="136"/>
        <end position="286"/>
    </location>
</feature>
<evidence type="ECO:0000256" key="1">
    <source>
        <dbReference type="ARBA" id="ARBA00004123"/>
    </source>
</evidence>
<dbReference type="GO" id="GO:0046982">
    <property type="term" value="F:protein heterodimerization activity"/>
    <property type="evidence" value="ECO:0007669"/>
    <property type="project" value="InterPro"/>
</dbReference>
<evidence type="ECO:0000256" key="4">
    <source>
        <dbReference type="ARBA" id="ARBA00039775"/>
    </source>
</evidence>
<keyword evidence="3" id="KW-0539">Nucleus</keyword>
<accession>B6QS57</accession>
<evidence type="ECO:0000256" key="2">
    <source>
        <dbReference type="ARBA" id="ARBA00022705"/>
    </source>
</evidence>
<dbReference type="STRING" id="441960.B6QS57"/>
<feature type="compositionally biased region" description="Basic and acidic residues" evidence="6">
    <location>
        <begin position="136"/>
        <end position="148"/>
    </location>
</feature>
<dbReference type="CDD" id="cd22928">
    <property type="entry name" value="HFD_POLE3_DPB4"/>
    <property type="match status" value="1"/>
</dbReference>